<name>A0AAQ3L9C4_9BACT</name>
<keyword evidence="1" id="KW-0732">Signal</keyword>
<dbReference type="PANTHER" id="PTHR43037">
    <property type="entry name" value="UNNAMED PRODUCT-RELATED"/>
    <property type="match status" value="1"/>
</dbReference>
<dbReference type="EMBL" id="CP136920">
    <property type="protein sequence ID" value="WOO40329.1"/>
    <property type="molecule type" value="Genomic_DNA"/>
</dbReference>
<sequence length="1118" mass="118845">MMTASRYFSLFFSSFVFLGSLGLSVLDGKPVEAFEDRSFTLDGYGDVMPYRLYVPEHYDPARSYPLIINLHGLGGSGGNDKHMIDHAGGAMYFADDSFQAREPSFVLIPQEPSSTSKHWHQSPVRYIFEGLLDAIEEEFSIDEDRIYLGGTSMGGHGAWKSVFFMPNRFAALFPTAGWSSSGNAPGIKHVPIWDFHASDDSVVNVRGSRNMVEAVRNAGGSVVYTEYTSGGHVLGVAANRQVELQNWLMAQRRGRPATGIPLLDIQSVIKGDTLTLSGIANNGAPGVERVEWQNNRGGSGTALGTDEWAISGIVLQEGVNVIRVTGYGPAPVSSGLPGETSFNQVIEIDYVPTVDVSPPTLQVDVPVLVSGRFETTASSIVIGGVAADNESVASVAWSSVPAGSGDASGLEVWSANVPLEEGENVITVTVEDTAGNCAQQILRVMRVSTVNAPPNVLAGPDATIIAPEHSLLMESYVGDDGLPNAATLLWTQVSGPPGVVFDDPAAIRPVARFPKVGDYVLELTACDGEYCVSDQVVVSVRPQAVPDPDDVVVAINVNGPRYTGSDGVAYMEGDDSLFEDPDYSFAGSNYDEPDSVIVGTPDPTLYQTAYWSRSSFEFRVPLPNGDYVVTLKMLDFTNNAGVNIRDIFIGGNRVLEKYDVLEHVPKLTAHDLDIPVTVSDGELFLYHEDFGYRSLLAAIVVRDALPPAANTGPTVDAGEGLTVPLNASGRPAPSVDDDGALPGWLFPELRWSQVSGPGTAYFSDESALSPHVTFSEAGTYVLSLVADDGEFEFSDTVSVDAVASASPQVRFDFGSGSTPEFGWNVVSGHSNAVHVDAVDENGESTGIGLAVTAGFLNKDKTGKTESVLYNADAVKDGFYTNLHRVAEVTLSGLDPDKLYDITIYASTTSDIDAEGVYTVGGVVRTLQAYDNTTETVTLPDLAPDTGGNIVLSARASDATGRVVISVLAVSEKFVPTVPPGFSAWIRSLYPDVESDDPMIAMDSDPQGRGLTNFEAYALAAPPGATKASVGPVIGFANDMVGLTFNIRTESDLAYRVMASENLIDWIEIAVLDPADGAWGGAAVVEEGGAGSDVITVQDDNPLTDGSGRFLMLEALPRF</sequence>
<protein>
    <submittedName>
        <fullName evidence="3">Malectin domain-containing carbohydrate-binding protein</fullName>
    </submittedName>
</protein>
<dbReference type="Proteomes" id="UP001304300">
    <property type="component" value="Chromosome"/>
</dbReference>
<dbReference type="Pfam" id="PF11721">
    <property type="entry name" value="Malectin"/>
    <property type="match status" value="1"/>
</dbReference>
<evidence type="ECO:0000313" key="3">
    <source>
        <dbReference type="EMBL" id="WOO40329.1"/>
    </source>
</evidence>
<evidence type="ECO:0000259" key="2">
    <source>
        <dbReference type="Pfam" id="PF11721"/>
    </source>
</evidence>
<dbReference type="Gene3D" id="2.60.120.430">
    <property type="entry name" value="Galactose-binding lectin"/>
    <property type="match status" value="1"/>
</dbReference>
<organism evidence="3 4">
    <name type="scientific">Rubellicoccus peritrichatus</name>
    <dbReference type="NCBI Taxonomy" id="3080537"/>
    <lineage>
        <taxon>Bacteria</taxon>
        <taxon>Pseudomonadati</taxon>
        <taxon>Verrucomicrobiota</taxon>
        <taxon>Opitutia</taxon>
        <taxon>Puniceicoccales</taxon>
        <taxon>Cerasicoccaceae</taxon>
        <taxon>Rubellicoccus</taxon>
    </lineage>
</organism>
<dbReference type="RefSeq" id="WP_317832520.1">
    <property type="nucleotide sequence ID" value="NZ_CP136920.1"/>
</dbReference>
<dbReference type="InterPro" id="IPR050955">
    <property type="entry name" value="Plant_Biomass_Hydrol_Est"/>
</dbReference>
<dbReference type="InterPro" id="IPR008979">
    <property type="entry name" value="Galactose-bd-like_sf"/>
</dbReference>
<dbReference type="InterPro" id="IPR021720">
    <property type="entry name" value="Malectin_dom"/>
</dbReference>
<accession>A0AAQ3L9C4</accession>
<dbReference type="SUPFAM" id="SSF53474">
    <property type="entry name" value="alpha/beta-Hydrolases"/>
    <property type="match status" value="1"/>
</dbReference>
<dbReference type="InterPro" id="IPR000801">
    <property type="entry name" value="Esterase-like"/>
</dbReference>
<reference evidence="3 4" key="1">
    <citation type="submission" date="2023-10" db="EMBL/GenBank/DDBJ databases">
        <title>Rubellicoccus peritrichatus gen. nov., sp. nov., isolated from an algae of coral reef tank.</title>
        <authorList>
            <person name="Luo J."/>
        </authorList>
    </citation>
    <scope>NUCLEOTIDE SEQUENCE [LARGE SCALE GENOMIC DNA]</scope>
    <source>
        <strain evidence="3 4">CR14</strain>
    </source>
</reference>
<evidence type="ECO:0000313" key="4">
    <source>
        <dbReference type="Proteomes" id="UP001304300"/>
    </source>
</evidence>
<dbReference type="SUPFAM" id="SSF49785">
    <property type="entry name" value="Galactose-binding domain-like"/>
    <property type="match status" value="1"/>
</dbReference>
<feature type="domain" description="Malectin" evidence="2">
    <location>
        <begin position="551"/>
        <end position="695"/>
    </location>
</feature>
<dbReference type="PANTHER" id="PTHR43037:SF1">
    <property type="entry name" value="BLL1128 PROTEIN"/>
    <property type="match status" value="1"/>
</dbReference>
<dbReference type="AlphaFoldDB" id="A0AAQ3L9C4"/>
<proteinExistence type="predicted"/>
<evidence type="ECO:0000256" key="1">
    <source>
        <dbReference type="ARBA" id="ARBA00022729"/>
    </source>
</evidence>
<dbReference type="Gene3D" id="3.40.50.1820">
    <property type="entry name" value="alpha/beta hydrolase"/>
    <property type="match status" value="1"/>
</dbReference>
<dbReference type="Gene3D" id="2.60.40.10">
    <property type="entry name" value="Immunoglobulins"/>
    <property type="match status" value="3"/>
</dbReference>
<keyword evidence="4" id="KW-1185">Reference proteome</keyword>
<gene>
    <name evidence="3" type="ORF">RZN69_17050</name>
</gene>
<dbReference type="InterPro" id="IPR013783">
    <property type="entry name" value="Ig-like_fold"/>
</dbReference>
<dbReference type="Pfam" id="PF00756">
    <property type="entry name" value="Esterase"/>
    <property type="match status" value="1"/>
</dbReference>
<dbReference type="InterPro" id="IPR029058">
    <property type="entry name" value="AB_hydrolase_fold"/>
</dbReference>
<dbReference type="KEGG" id="puo:RZN69_17050"/>